<comment type="caution">
    <text evidence="2">The sequence shown here is derived from an EMBL/GenBank/DDBJ whole genome shotgun (WGS) entry which is preliminary data.</text>
</comment>
<feature type="compositionally biased region" description="Basic residues" evidence="1">
    <location>
        <begin position="53"/>
        <end position="62"/>
    </location>
</feature>
<accession>A0A426X9V0</accession>
<protein>
    <submittedName>
        <fullName evidence="2">Uncharacterized protein</fullName>
    </submittedName>
</protein>
<reference evidence="2 3" key="1">
    <citation type="journal article" date="2014" name="Agronomy (Basel)">
        <title>A Draft Genome Sequence for Ensete ventricosum, the Drought-Tolerant Tree Against Hunger.</title>
        <authorList>
            <person name="Harrison J."/>
            <person name="Moore K.A."/>
            <person name="Paszkiewicz K."/>
            <person name="Jones T."/>
            <person name="Grant M."/>
            <person name="Ambacheew D."/>
            <person name="Muzemil S."/>
            <person name="Studholme D.J."/>
        </authorList>
    </citation>
    <scope>NUCLEOTIDE SEQUENCE [LARGE SCALE GENOMIC DNA]</scope>
</reference>
<dbReference type="AlphaFoldDB" id="A0A426X9V0"/>
<evidence type="ECO:0000313" key="2">
    <source>
        <dbReference type="EMBL" id="RRT36261.1"/>
    </source>
</evidence>
<evidence type="ECO:0000313" key="3">
    <source>
        <dbReference type="Proteomes" id="UP000287651"/>
    </source>
</evidence>
<gene>
    <name evidence="2" type="ORF">B296_00054421</name>
</gene>
<dbReference type="EMBL" id="AMZH03023836">
    <property type="protein sequence ID" value="RRT36261.1"/>
    <property type="molecule type" value="Genomic_DNA"/>
</dbReference>
<name>A0A426X9V0_ENSVE</name>
<proteinExistence type="predicted"/>
<sequence>MRLKPYMSLPAGFRGFGGGLRQVARLGNRIACCRSPLPAPKNITRFQKPTKSISRKRNRKRT</sequence>
<evidence type="ECO:0000256" key="1">
    <source>
        <dbReference type="SAM" id="MobiDB-lite"/>
    </source>
</evidence>
<feature type="region of interest" description="Disordered" evidence="1">
    <location>
        <begin position="38"/>
        <end position="62"/>
    </location>
</feature>
<organism evidence="2 3">
    <name type="scientific">Ensete ventricosum</name>
    <name type="common">Abyssinian banana</name>
    <name type="synonym">Musa ensete</name>
    <dbReference type="NCBI Taxonomy" id="4639"/>
    <lineage>
        <taxon>Eukaryota</taxon>
        <taxon>Viridiplantae</taxon>
        <taxon>Streptophyta</taxon>
        <taxon>Embryophyta</taxon>
        <taxon>Tracheophyta</taxon>
        <taxon>Spermatophyta</taxon>
        <taxon>Magnoliopsida</taxon>
        <taxon>Liliopsida</taxon>
        <taxon>Zingiberales</taxon>
        <taxon>Musaceae</taxon>
        <taxon>Ensete</taxon>
    </lineage>
</organism>
<dbReference type="Proteomes" id="UP000287651">
    <property type="component" value="Unassembled WGS sequence"/>
</dbReference>